<evidence type="ECO:0000313" key="7">
    <source>
        <dbReference type="Proteomes" id="UP000319383"/>
    </source>
</evidence>
<evidence type="ECO:0000259" key="5">
    <source>
        <dbReference type="Pfam" id="PF20434"/>
    </source>
</evidence>
<dbReference type="Pfam" id="PF20434">
    <property type="entry name" value="BD-FAE"/>
    <property type="match status" value="1"/>
</dbReference>
<protein>
    <submittedName>
        <fullName evidence="6">Acetyl esterase</fullName>
    </submittedName>
</protein>
<evidence type="ECO:0000313" key="6">
    <source>
        <dbReference type="EMBL" id="QDU44288.1"/>
    </source>
</evidence>
<evidence type="ECO:0000259" key="4">
    <source>
        <dbReference type="Pfam" id="PF00246"/>
    </source>
</evidence>
<dbReference type="EMBL" id="CP036276">
    <property type="protein sequence ID" value="QDU44288.1"/>
    <property type="molecule type" value="Genomic_DNA"/>
</dbReference>
<evidence type="ECO:0000256" key="3">
    <source>
        <dbReference type="SAM" id="SignalP"/>
    </source>
</evidence>
<dbReference type="InterPro" id="IPR049492">
    <property type="entry name" value="BD-FAE-like_dom"/>
</dbReference>
<evidence type="ECO:0000256" key="2">
    <source>
        <dbReference type="ARBA" id="ARBA00022801"/>
    </source>
</evidence>
<feature type="signal peptide" evidence="3">
    <location>
        <begin position="1"/>
        <end position="31"/>
    </location>
</feature>
<feature type="chain" id="PRO_5021954746" evidence="3">
    <location>
        <begin position="32"/>
        <end position="851"/>
    </location>
</feature>
<dbReference type="SUPFAM" id="SSF53474">
    <property type="entry name" value="alpha/beta-Hydrolases"/>
    <property type="match status" value="1"/>
</dbReference>
<dbReference type="Proteomes" id="UP000319383">
    <property type="component" value="Chromosome"/>
</dbReference>
<dbReference type="KEGG" id="sdyn:Mal52_27670"/>
<dbReference type="PANTHER" id="PTHR48081:SF30">
    <property type="entry name" value="ACETYL-HYDROLASE LIPR-RELATED"/>
    <property type="match status" value="1"/>
</dbReference>
<name>A0A517ZP81_9PLAN</name>
<keyword evidence="2" id="KW-0378">Hydrolase</keyword>
<dbReference type="GO" id="GO:0004181">
    <property type="term" value="F:metallocarboxypeptidase activity"/>
    <property type="evidence" value="ECO:0007669"/>
    <property type="project" value="InterPro"/>
</dbReference>
<dbReference type="Gene3D" id="3.40.50.1820">
    <property type="entry name" value="alpha/beta hydrolase"/>
    <property type="match status" value="1"/>
</dbReference>
<dbReference type="GO" id="GO:0004806">
    <property type="term" value="F:triacylglycerol lipase activity"/>
    <property type="evidence" value="ECO:0007669"/>
    <property type="project" value="TreeGrafter"/>
</dbReference>
<dbReference type="Pfam" id="PF00246">
    <property type="entry name" value="Peptidase_M14"/>
    <property type="match status" value="1"/>
</dbReference>
<reference evidence="6 7" key="1">
    <citation type="submission" date="2019-02" db="EMBL/GenBank/DDBJ databases">
        <title>Deep-cultivation of Planctomycetes and their phenomic and genomic characterization uncovers novel biology.</title>
        <authorList>
            <person name="Wiegand S."/>
            <person name="Jogler M."/>
            <person name="Boedeker C."/>
            <person name="Pinto D."/>
            <person name="Vollmers J."/>
            <person name="Rivas-Marin E."/>
            <person name="Kohn T."/>
            <person name="Peeters S.H."/>
            <person name="Heuer A."/>
            <person name="Rast P."/>
            <person name="Oberbeckmann S."/>
            <person name="Bunk B."/>
            <person name="Jeske O."/>
            <person name="Meyerdierks A."/>
            <person name="Storesund J.E."/>
            <person name="Kallscheuer N."/>
            <person name="Luecker S."/>
            <person name="Lage O.M."/>
            <person name="Pohl T."/>
            <person name="Merkel B.J."/>
            <person name="Hornburger P."/>
            <person name="Mueller R.-W."/>
            <person name="Bruemmer F."/>
            <person name="Labrenz M."/>
            <person name="Spormann A.M."/>
            <person name="Op den Camp H."/>
            <person name="Overmann J."/>
            <person name="Amann R."/>
            <person name="Jetten M.S.M."/>
            <person name="Mascher T."/>
            <person name="Medema M.H."/>
            <person name="Devos D.P."/>
            <person name="Kaster A.-K."/>
            <person name="Ovreas L."/>
            <person name="Rohde M."/>
            <person name="Galperin M.Y."/>
            <person name="Jogler C."/>
        </authorList>
    </citation>
    <scope>NUCLEOTIDE SEQUENCE [LARGE SCALE GENOMIC DNA]</scope>
    <source>
        <strain evidence="6 7">Mal52</strain>
    </source>
</reference>
<dbReference type="GO" id="GO:0006508">
    <property type="term" value="P:proteolysis"/>
    <property type="evidence" value="ECO:0007669"/>
    <property type="project" value="InterPro"/>
</dbReference>
<proteinExistence type="inferred from homology"/>
<dbReference type="PANTHER" id="PTHR48081">
    <property type="entry name" value="AB HYDROLASE SUPERFAMILY PROTEIN C4A8.06C"/>
    <property type="match status" value="1"/>
</dbReference>
<dbReference type="Gene3D" id="3.40.630.10">
    <property type="entry name" value="Zn peptidases"/>
    <property type="match status" value="1"/>
</dbReference>
<feature type="domain" description="Peptidase M14" evidence="4">
    <location>
        <begin position="56"/>
        <end position="216"/>
    </location>
</feature>
<sequence precursor="true">MIICDSTETTRFARWLLLGSLCLASCFTASATVQAQPKPKPQSHEPMHRLTWAEYEATLRYWKKTHPSWVTLQSRGISGQNMPVYLLKITDSSVPDTDKQICLITTLHCGPERSGSSGALSLVDWMLSDDPLAAETRRRQIVLIMPVVNPLALFYTDRWRNENGVEPYVGMDRDGKAWDVKNLTFRRPEEAPEVMAVLSVVDEYQPEVHVDFHGVGLQEYGPDELGTRRMYQGQIMTEITGSAYSNYALRPWDWRVTEAMIEAGKAAGFPSDRFEADAQRTFWGNELAPLGKKLWHGMPKFYTQHYSYAKYHTMIATQEVAWEQSIVERTKGLFRIGNQVWNDERQPSYPVNRMKHFVGHFVTAYGNTASERRKSRVELWSKQSNLALGFMYPQTIGRESLICATTAAAKRAVAADGLRELQINLHDLFGEKAQNIRKFIDAGPELKLAMEIPSARLMEAKKEDDVSFENGVSFRLRLPYRKPTQLQVQLNGQVLQESPTDGYESWFADGFTQVHVNVPPAKARQTELYVITCSYTPDEVRRTGWMPPAAVQKQLATATADATPANFTDLSYGEHFRQSMDVWLAESKTPTPLVFYLHGGGWAAQDKTDIHQHLDVRKLLDAGISVASVNYRLLQDANAADVKPPVQWPLEDAARALQFVRSQADHWNIDKQRIAACGVSAGGCSSLWLALHDDMAKPQSDDPIARESTRLFCAAGKAPQTSLDPRQLVEWIPNSEYGGRAFGFSGPSRPESFAPFLAARDSILSQIQLYSPIEHASENDPPLFMEFPTQDKVPVAGERQSDPTHSAVSGLMLQQKLERLGGKVELRYKNDGKTGHDTMQEFLMQQIQSNQ</sequence>
<keyword evidence="7" id="KW-1185">Reference proteome</keyword>
<dbReference type="InterPro" id="IPR050300">
    <property type="entry name" value="GDXG_lipolytic_enzyme"/>
</dbReference>
<accession>A0A517ZP81</accession>
<dbReference type="SUPFAM" id="SSF53187">
    <property type="entry name" value="Zn-dependent exopeptidases"/>
    <property type="match status" value="1"/>
</dbReference>
<dbReference type="GO" id="GO:0008270">
    <property type="term" value="F:zinc ion binding"/>
    <property type="evidence" value="ECO:0007669"/>
    <property type="project" value="InterPro"/>
</dbReference>
<dbReference type="AlphaFoldDB" id="A0A517ZP81"/>
<dbReference type="InterPro" id="IPR000834">
    <property type="entry name" value="Peptidase_M14"/>
</dbReference>
<keyword evidence="3" id="KW-0732">Signal</keyword>
<gene>
    <name evidence="6" type="ORF">Mal52_27670</name>
</gene>
<dbReference type="InterPro" id="IPR029058">
    <property type="entry name" value="AB_hydrolase_fold"/>
</dbReference>
<organism evidence="6 7">
    <name type="scientific">Symmachiella dynata</name>
    <dbReference type="NCBI Taxonomy" id="2527995"/>
    <lineage>
        <taxon>Bacteria</taxon>
        <taxon>Pseudomonadati</taxon>
        <taxon>Planctomycetota</taxon>
        <taxon>Planctomycetia</taxon>
        <taxon>Planctomycetales</taxon>
        <taxon>Planctomycetaceae</taxon>
        <taxon>Symmachiella</taxon>
    </lineage>
</organism>
<feature type="domain" description="BD-FAE-like" evidence="5">
    <location>
        <begin position="580"/>
        <end position="793"/>
    </location>
</feature>
<dbReference type="RefSeq" id="WP_145376671.1">
    <property type="nucleotide sequence ID" value="NZ_CP036276.1"/>
</dbReference>
<comment type="similarity">
    <text evidence="1">Belongs to the 'GDXG' lipolytic enzyme family.</text>
</comment>
<evidence type="ECO:0000256" key="1">
    <source>
        <dbReference type="ARBA" id="ARBA00010515"/>
    </source>
</evidence>